<name>A0ABS5FA36_9PROT</name>
<dbReference type="Gene3D" id="3.40.50.880">
    <property type="match status" value="1"/>
</dbReference>
<dbReference type="InterPro" id="IPR002818">
    <property type="entry name" value="DJ-1/PfpI"/>
</dbReference>
<dbReference type="PANTHER" id="PTHR43130">
    <property type="entry name" value="ARAC-FAMILY TRANSCRIPTIONAL REGULATOR"/>
    <property type="match status" value="1"/>
</dbReference>
<evidence type="ECO:0000259" key="1">
    <source>
        <dbReference type="Pfam" id="PF01965"/>
    </source>
</evidence>
<dbReference type="InterPro" id="IPR052158">
    <property type="entry name" value="INH-QAR"/>
</dbReference>
<dbReference type="InterPro" id="IPR029062">
    <property type="entry name" value="Class_I_gatase-like"/>
</dbReference>
<reference evidence="3" key="1">
    <citation type="journal article" date="2021" name="Syst. Appl. Microbiol.">
        <title>Roseomonas hellenica sp. nov., isolated from roots of wild-growing Alkanna tinctoria.</title>
        <authorList>
            <person name="Rat A."/>
            <person name="Naranjo H.D."/>
            <person name="Lebbe L."/>
            <person name="Cnockaert M."/>
            <person name="Krigas N."/>
            <person name="Grigoriadou K."/>
            <person name="Maloupa E."/>
            <person name="Willems A."/>
        </authorList>
    </citation>
    <scope>NUCLEOTIDE SEQUENCE [LARGE SCALE GENOMIC DNA]</scope>
    <source>
        <strain evidence="3">LMG 31523</strain>
    </source>
</reference>
<dbReference type="PANTHER" id="PTHR43130:SF2">
    <property type="entry name" value="DJ-1_PFPI DOMAIN-CONTAINING PROTEIN"/>
    <property type="match status" value="1"/>
</dbReference>
<gene>
    <name evidence="2" type="ORF">GXW71_34075</name>
</gene>
<evidence type="ECO:0000313" key="2">
    <source>
        <dbReference type="EMBL" id="MBR0669422.1"/>
    </source>
</evidence>
<keyword evidence="3" id="KW-1185">Reference proteome</keyword>
<sequence>MIDPDRHLQIGSLLFEGLDQIDLTGPFEVLSRIPNATYRLYGKTAGTVRDLKGLRITPDAALADAPPLDVLHVPGGFGQEALMEDEAVLGWIRRQAAGAHSVFSVCTGALICGAAGLLRGRRATTHWASFHLLPFFGAIPVNERVVVDGTWVFAAGVTAGIDGALRLAAELRGEEAAQAIQLYMVYAPEPPFDAGTPETAPAAILDQARRAVSGITAQREATARRVGARLGIEAPAGAAR</sequence>
<evidence type="ECO:0000313" key="3">
    <source>
        <dbReference type="Proteomes" id="UP001196870"/>
    </source>
</evidence>
<dbReference type="Pfam" id="PF01965">
    <property type="entry name" value="DJ-1_PfpI"/>
    <property type="match status" value="1"/>
</dbReference>
<comment type="caution">
    <text evidence="2">The sequence shown here is derived from an EMBL/GenBank/DDBJ whole genome shotgun (WGS) entry which is preliminary data.</text>
</comment>
<dbReference type="CDD" id="cd03139">
    <property type="entry name" value="GATase1_PfpI_2"/>
    <property type="match status" value="1"/>
</dbReference>
<dbReference type="EMBL" id="JAAGBB010000112">
    <property type="protein sequence ID" value="MBR0669422.1"/>
    <property type="molecule type" value="Genomic_DNA"/>
</dbReference>
<dbReference type="Proteomes" id="UP001196870">
    <property type="component" value="Unassembled WGS sequence"/>
</dbReference>
<dbReference type="RefSeq" id="WP_211858447.1">
    <property type="nucleotide sequence ID" value="NZ_JAAGBB010000112.1"/>
</dbReference>
<feature type="domain" description="DJ-1/PfpI" evidence="1">
    <location>
        <begin position="13"/>
        <end position="167"/>
    </location>
</feature>
<dbReference type="SUPFAM" id="SSF52317">
    <property type="entry name" value="Class I glutamine amidotransferase-like"/>
    <property type="match status" value="1"/>
</dbReference>
<proteinExistence type="predicted"/>
<accession>A0ABS5FA36</accession>
<protein>
    <submittedName>
        <fullName evidence="2">DJ-1/PfpI family protein</fullName>
    </submittedName>
</protein>
<organism evidence="2 3">
    <name type="scientific">Plastoroseomonas hellenica</name>
    <dbReference type="NCBI Taxonomy" id="2687306"/>
    <lineage>
        <taxon>Bacteria</taxon>
        <taxon>Pseudomonadati</taxon>
        <taxon>Pseudomonadota</taxon>
        <taxon>Alphaproteobacteria</taxon>
        <taxon>Acetobacterales</taxon>
        <taxon>Acetobacteraceae</taxon>
        <taxon>Plastoroseomonas</taxon>
    </lineage>
</organism>